<feature type="compositionally biased region" description="Basic and acidic residues" evidence="1">
    <location>
        <begin position="379"/>
        <end position="399"/>
    </location>
</feature>
<protein>
    <submittedName>
        <fullName evidence="2">9b2e87ce-d112-4d26-9f3d-a9738f379f3d</fullName>
    </submittedName>
</protein>
<name>A0A446BHC9_9PEZI</name>
<dbReference type="AlphaFoldDB" id="A0A446BHC9"/>
<feature type="compositionally biased region" description="Polar residues" evidence="1">
    <location>
        <begin position="349"/>
        <end position="366"/>
    </location>
</feature>
<feature type="region of interest" description="Disordered" evidence="1">
    <location>
        <begin position="219"/>
        <end position="504"/>
    </location>
</feature>
<feature type="compositionally biased region" description="Basic and acidic residues" evidence="1">
    <location>
        <begin position="427"/>
        <end position="438"/>
    </location>
</feature>
<accession>A0A446BHC9</accession>
<organism evidence="2 3">
    <name type="scientific">Thermothielavioides terrestris</name>
    <dbReference type="NCBI Taxonomy" id="2587410"/>
    <lineage>
        <taxon>Eukaryota</taxon>
        <taxon>Fungi</taxon>
        <taxon>Dikarya</taxon>
        <taxon>Ascomycota</taxon>
        <taxon>Pezizomycotina</taxon>
        <taxon>Sordariomycetes</taxon>
        <taxon>Sordariomycetidae</taxon>
        <taxon>Sordariales</taxon>
        <taxon>Chaetomiaceae</taxon>
        <taxon>Thermothielavioides</taxon>
    </lineage>
</organism>
<evidence type="ECO:0000313" key="2">
    <source>
        <dbReference type="EMBL" id="SPQ21924.1"/>
    </source>
</evidence>
<sequence>MAFIQDPRLRQRWNQLSHTTEAVTSDAAAGIWSFGHRYVGPCVGAVAGAVDACVSVCVGGRDERARRARERDRGARRVEHSFDFYDDWEADLDAEFPGFVGGADEDGLHAGGAGGGGSGSGGLWGGWMGRGENWDRLLAGTGSGHRGSRGVGGSGAGGGDVVDQPRRRRGMSYGTRGAVRRKVSSEEDPNVIPRTAPLGFLGRLPFKIVGSLRYKPSAANLREHPGSGGTAQGYQGSAGQEEREPLLGSSEEEDAARRQKGSPRQRARSRSDTTTSGDTSSSYRSRGDLFPSDGEGDEDAVPLDDEFTVALERVDDQGSTRTHNSKGKRPADRDRNLSRTHSRTTLSSGNTPNDSRGSSNPVSPSRTMEEAMGFPSLEDLQREEEQAEREEHEELERRRQAAAQLAVQRGLSKDPSGRASEATGGIEGKDGSLDREAPLRPPEGQVPGASPGATGDAESGEVEVEEPKPRSAISPEPALSPTLKANGESRVQSTFVPARLPHFD</sequence>
<feature type="region of interest" description="Disordered" evidence="1">
    <location>
        <begin position="135"/>
        <end position="197"/>
    </location>
</feature>
<reference evidence="2 3" key="1">
    <citation type="submission" date="2018-04" db="EMBL/GenBank/DDBJ databases">
        <authorList>
            <person name="Huttner S."/>
            <person name="Dainat J."/>
        </authorList>
    </citation>
    <scope>NUCLEOTIDE SEQUENCE [LARGE SCALE GENOMIC DNA]</scope>
</reference>
<gene>
    <name evidence="2" type="ORF">TT172_LOCUS4343</name>
</gene>
<feature type="compositionally biased region" description="Acidic residues" evidence="1">
    <location>
        <begin position="294"/>
        <end position="307"/>
    </location>
</feature>
<dbReference type="Proteomes" id="UP000289323">
    <property type="component" value="Unassembled WGS sequence"/>
</dbReference>
<feature type="compositionally biased region" description="Gly residues" evidence="1">
    <location>
        <begin position="141"/>
        <end position="160"/>
    </location>
</feature>
<feature type="compositionally biased region" description="Low complexity" evidence="1">
    <location>
        <begin position="401"/>
        <end position="410"/>
    </location>
</feature>
<evidence type="ECO:0000313" key="3">
    <source>
        <dbReference type="Proteomes" id="UP000289323"/>
    </source>
</evidence>
<feature type="compositionally biased region" description="Low complexity" evidence="1">
    <location>
        <begin position="272"/>
        <end position="284"/>
    </location>
</feature>
<proteinExistence type="predicted"/>
<dbReference type="EMBL" id="OUUZ01000008">
    <property type="protein sequence ID" value="SPQ21924.1"/>
    <property type="molecule type" value="Genomic_DNA"/>
</dbReference>
<feature type="compositionally biased region" description="Basic residues" evidence="1">
    <location>
        <begin position="258"/>
        <end position="268"/>
    </location>
</feature>
<evidence type="ECO:0000256" key="1">
    <source>
        <dbReference type="SAM" id="MobiDB-lite"/>
    </source>
</evidence>